<dbReference type="PROSITE" id="PS00966">
    <property type="entry name" value="PMI_I_2"/>
    <property type="match status" value="1"/>
</dbReference>
<dbReference type="InterPro" id="IPR018050">
    <property type="entry name" value="Pmannose_isomerase-type1_CS"/>
</dbReference>
<comment type="similarity">
    <text evidence="2">Belongs to the mannose-6-phosphate isomerase type 1 family.</text>
</comment>
<dbReference type="Pfam" id="PF21621">
    <property type="entry name" value="MPI_cupin_dom"/>
    <property type="match status" value="1"/>
</dbReference>
<dbReference type="PROSITE" id="PS00965">
    <property type="entry name" value="PMI_I_1"/>
    <property type="match status" value="1"/>
</dbReference>
<evidence type="ECO:0000313" key="14">
    <source>
        <dbReference type="EMBL" id="QEQ70783.1"/>
    </source>
</evidence>
<reference evidence="15" key="1">
    <citation type="journal article" date="2019" name="Int. J. Food Microbiol.">
        <title>Developing a novel molecular serotyping system based on capsular polysaccharide synthesis gene clusters of Vibrio parahaemolyticus.</title>
        <authorList>
            <person name="Pang Y."/>
            <person name="Guo X."/>
            <person name="Tian X."/>
            <person name="Liu F."/>
            <person name="Wang L."/>
            <person name="Wu J."/>
            <person name="Zhang S."/>
            <person name="Li S."/>
            <person name="Liu B."/>
        </authorList>
    </citation>
    <scope>NUCLEOTIDE SEQUENCE</scope>
    <source>
        <strain evidence="14">G2877</strain>
        <strain evidence="15">G2880</strain>
    </source>
</reference>
<comment type="cofactor">
    <cofactor evidence="10">
        <name>Zn(2+)</name>
        <dbReference type="ChEBI" id="CHEBI:29105"/>
    </cofactor>
    <text evidence="10">Binds 1 zinc ion per subunit.</text>
</comment>
<evidence type="ECO:0000256" key="9">
    <source>
        <dbReference type="PIRSR" id="PIRSR001480-1"/>
    </source>
</evidence>
<dbReference type="Gene3D" id="1.10.441.10">
    <property type="entry name" value="Phosphomannose Isomerase, domain 2"/>
    <property type="match status" value="1"/>
</dbReference>
<dbReference type="CDD" id="cd07011">
    <property type="entry name" value="cupin_PMI_type_I_N"/>
    <property type="match status" value="1"/>
</dbReference>
<dbReference type="InterPro" id="IPR046457">
    <property type="entry name" value="PMI_typeI_cat"/>
</dbReference>
<sequence length="409" mass="45449">MLKHSSVFLSVSFMIYTLNNPVKNFPWGSRTAIQDYFGIDNSNLEHQAEIWMGAHPSASSSISQAGVDISLCDVIASNPDYWLGKETKENFSSLPFLMKVLAAEEPLSIQVHPSKKAAELGFAKENEQGIPLDAANRNYKDANHKPELVYALTPYLAMNGFREFREIVTNFDAIGLPVLEDLFQPFKQDPNPRTLAEFFAAILALEGELKAQAISQLLNSLKMIDKDHFAYQASLLISRFSHLYPEDVGLFAPLFLNVIELQPGEAMFLYAETPHAYIHGLGVEVMANSDNVLRAGLTPKHIDVEELVKNTQFKPIAFENLILKPTDNQMDREIYPVPVKDFKFDVLNPQNSISLTTSSPEILLCLSNQVMLITGVESRVLCKGESVVLPASLGEYCISGKGSIARAYC</sequence>
<dbReference type="GO" id="GO:0009298">
    <property type="term" value="P:GDP-mannose biosynthetic process"/>
    <property type="evidence" value="ECO:0007669"/>
    <property type="project" value="InterPro"/>
</dbReference>
<dbReference type="EMBL" id="MK455084">
    <property type="protein sequence ID" value="QEQ70783.1"/>
    <property type="molecule type" value="Genomic_DNA"/>
</dbReference>
<gene>
    <name evidence="15" type="primary">manA</name>
</gene>
<dbReference type="PANTHER" id="PTHR10309">
    <property type="entry name" value="MANNOSE-6-PHOSPHATE ISOMERASE"/>
    <property type="match status" value="1"/>
</dbReference>
<dbReference type="AlphaFoldDB" id="A0A5P4S755"/>
<dbReference type="GO" id="GO:0005829">
    <property type="term" value="C:cytosol"/>
    <property type="evidence" value="ECO:0007669"/>
    <property type="project" value="TreeGrafter"/>
</dbReference>
<feature type="domain" description="Phosphomannose isomerase type I helical insertion" evidence="12">
    <location>
        <begin position="184"/>
        <end position="256"/>
    </location>
</feature>
<evidence type="ECO:0000256" key="7">
    <source>
        <dbReference type="ARBA" id="ARBA00029741"/>
    </source>
</evidence>
<evidence type="ECO:0000256" key="5">
    <source>
        <dbReference type="ARBA" id="ARBA00022833"/>
    </source>
</evidence>
<evidence type="ECO:0000259" key="11">
    <source>
        <dbReference type="Pfam" id="PF20511"/>
    </source>
</evidence>
<dbReference type="GO" id="GO:0004476">
    <property type="term" value="F:mannose-6-phosphate isomerase activity"/>
    <property type="evidence" value="ECO:0007669"/>
    <property type="project" value="UniProtKB-EC"/>
</dbReference>
<dbReference type="InterPro" id="IPR001250">
    <property type="entry name" value="Man6P_Isoase-1"/>
</dbReference>
<organism evidence="15">
    <name type="scientific">Vibrio parahaemolyticus</name>
    <dbReference type="NCBI Taxonomy" id="670"/>
    <lineage>
        <taxon>Bacteria</taxon>
        <taxon>Pseudomonadati</taxon>
        <taxon>Pseudomonadota</taxon>
        <taxon>Gammaproteobacteria</taxon>
        <taxon>Vibrionales</taxon>
        <taxon>Vibrionaceae</taxon>
        <taxon>Vibrio</taxon>
    </lineage>
</organism>
<dbReference type="NCBIfam" id="TIGR00218">
    <property type="entry name" value="manA"/>
    <property type="match status" value="1"/>
</dbReference>
<dbReference type="InterPro" id="IPR046458">
    <property type="entry name" value="PMI_typeI_hel"/>
</dbReference>
<dbReference type="PANTHER" id="PTHR10309:SF0">
    <property type="entry name" value="MANNOSE-6-PHOSPHATE ISOMERASE"/>
    <property type="match status" value="1"/>
</dbReference>
<dbReference type="GO" id="GO:0008270">
    <property type="term" value="F:zinc ion binding"/>
    <property type="evidence" value="ECO:0007669"/>
    <property type="project" value="InterPro"/>
</dbReference>
<dbReference type="InterPro" id="IPR014710">
    <property type="entry name" value="RmlC-like_jellyroll"/>
</dbReference>
<accession>A0A5P4S755</accession>
<evidence type="ECO:0000256" key="2">
    <source>
        <dbReference type="ARBA" id="ARBA00010772"/>
    </source>
</evidence>
<dbReference type="Pfam" id="PF20511">
    <property type="entry name" value="PMI_typeI_cat"/>
    <property type="match status" value="1"/>
</dbReference>
<keyword evidence="5 10" id="KW-0862">Zinc</keyword>
<dbReference type="InterPro" id="IPR049071">
    <property type="entry name" value="MPI_cupin_dom"/>
</dbReference>
<evidence type="ECO:0000256" key="1">
    <source>
        <dbReference type="ARBA" id="ARBA00000757"/>
    </source>
</evidence>
<evidence type="ECO:0000256" key="8">
    <source>
        <dbReference type="ARBA" id="ARBA00030762"/>
    </source>
</evidence>
<dbReference type="GO" id="GO:0005975">
    <property type="term" value="P:carbohydrate metabolic process"/>
    <property type="evidence" value="ECO:0007669"/>
    <property type="project" value="InterPro"/>
</dbReference>
<evidence type="ECO:0000256" key="3">
    <source>
        <dbReference type="ARBA" id="ARBA00011956"/>
    </source>
</evidence>
<feature type="binding site" evidence="10">
    <location>
        <position position="275"/>
    </location>
    <ligand>
        <name>Zn(2+)</name>
        <dbReference type="ChEBI" id="CHEBI:29105"/>
    </ligand>
</feature>
<evidence type="ECO:0000256" key="4">
    <source>
        <dbReference type="ARBA" id="ARBA00022723"/>
    </source>
</evidence>
<dbReference type="InterPro" id="IPR011051">
    <property type="entry name" value="RmlC_Cupin_sf"/>
</dbReference>
<evidence type="ECO:0000259" key="13">
    <source>
        <dbReference type="Pfam" id="PF21621"/>
    </source>
</evidence>
<keyword evidence="6 15" id="KW-0413">Isomerase</keyword>
<dbReference type="PRINTS" id="PR00714">
    <property type="entry name" value="MAN6PISMRASE"/>
</dbReference>
<evidence type="ECO:0000259" key="12">
    <source>
        <dbReference type="Pfam" id="PF20512"/>
    </source>
</evidence>
<comment type="catalytic activity">
    <reaction evidence="1">
        <text>D-mannose 6-phosphate = D-fructose 6-phosphate</text>
        <dbReference type="Rhea" id="RHEA:12356"/>
        <dbReference type="ChEBI" id="CHEBI:58735"/>
        <dbReference type="ChEBI" id="CHEBI:61527"/>
        <dbReference type="EC" id="5.3.1.8"/>
    </reaction>
</comment>
<keyword evidence="4 10" id="KW-0479">Metal-binding</keyword>
<dbReference type="InterPro" id="IPR016305">
    <property type="entry name" value="Mannose-6-P_Isomerase"/>
</dbReference>
<evidence type="ECO:0000256" key="6">
    <source>
        <dbReference type="ARBA" id="ARBA00023235"/>
    </source>
</evidence>
<feature type="domain" description="Phosphomannose isomerase type I catalytic" evidence="11">
    <location>
        <begin position="16"/>
        <end position="163"/>
    </location>
</feature>
<feature type="binding site" evidence="10">
    <location>
        <position position="147"/>
    </location>
    <ligand>
        <name>Zn(2+)</name>
        <dbReference type="ChEBI" id="CHEBI:29105"/>
    </ligand>
</feature>
<name>A0A5P4S755_VIBPH</name>
<feature type="active site" evidence="9">
    <location>
        <position position="294"/>
    </location>
</feature>
<evidence type="ECO:0000313" key="15">
    <source>
        <dbReference type="EMBL" id="QFC18236.1"/>
    </source>
</evidence>
<dbReference type="EMBL" id="MK482090">
    <property type="protein sequence ID" value="QFC18236.1"/>
    <property type="molecule type" value="Genomic_DNA"/>
</dbReference>
<dbReference type="Gene3D" id="2.60.120.10">
    <property type="entry name" value="Jelly Rolls"/>
    <property type="match status" value="2"/>
</dbReference>
<dbReference type="PIRSF" id="PIRSF001480">
    <property type="entry name" value="Mannose-6-phosphate_isomerase"/>
    <property type="match status" value="1"/>
</dbReference>
<feature type="domain" description="Mannose-6-phosphate isomerase cupin" evidence="13">
    <location>
        <begin position="335"/>
        <end position="408"/>
    </location>
</feature>
<dbReference type="EC" id="5.3.1.8" evidence="3"/>
<dbReference type="Pfam" id="PF20512">
    <property type="entry name" value="PMI_typeI_hel"/>
    <property type="match status" value="1"/>
</dbReference>
<feature type="binding site" evidence="10">
    <location>
        <position position="112"/>
    </location>
    <ligand>
        <name>Zn(2+)</name>
        <dbReference type="ChEBI" id="CHEBI:29105"/>
    </ligand>
</feature>
<proteinExistence type="inferred from homology"/>
<protein>
    <recommendedName>
        <fullName evidence="3">mannose-6-phosphate isomerase</fullName>
        <ecNumber evidence="3">5.3.1.8</ecNumber>
    </recommendedName>
    <alternativeName>
        <fullName evidence="7">Phosphohexomutase</fullName>
    </alternativeName>
    <alternativeName>
        <fullName evidence="8">Phosphomannose isomerase</fullName>
    </alternativeName>
</protein>
<evidence type="ECO:0000256" key="10">
    <source>
        <dbReference type="PIRSR" id="PIRSR001480-2"/>
    </source>
</evidence>
<feature type="binding site" evidence="10">
    <location>
        <position position="110"/>
    </location>
    <ligand>
        <name>Zn(2+)</name>
        <dbReference type="ChEBI" id="CHEBI:29105"/>
    </ligand>
</feature>
<dbReference type="SUPFAM" id="SSF51182">
    <property type="entry name" value="RmlC-like cupins"/>
    <property type="match status" value="1"/>
</dbReference>